<evidence type="ECO:0000313" key="12">
    <source>
        <dbReference type="EMBL" id="KPV73644.1"/>
    </source>
</evidence>
<dbReference type="PANTHER" id="PTHR31361">
    <property type="entry name" value="BETA-GLUCAN SYNTHESIS-ASSOCIATED PROTEIN KRE6-RELATED"/>
    <property type="match status" value="1"/>
</dbReference>
<feature type="region of interest" description="Disordered" evidence="9">
    <location>
        <begin position="1"/>
        <end position="101"/>
    </location>
</feature>
<dbReference type="Pfam" id="PF03935">
    <property type="entry name" value="SKN1_KRE6_Sbg1"/>
    <property type="match status" value="1"/>
</dbReference>
<evidence type="ECO:0000256" key="2">
    <source>
        <dbReference type="ARBA" id="ARBA00010962"/>
    </source>
</evidence>
<accession>A0A0P9H139</accession>
<dbReference type="OrthoDB" id="412647at2759"/>
<reference evidence="12 13" key="1">
    <citation type="journal article" date="2015" name="Front. Microbiol.">
        <title>Genome sequence of the plant growth promoting endophytic yeast Rhodotorula graminis WP1.</title>
        <authorList>
            <person name="Firrincieli A."/>
            <person name="Otillar R."/>
            <person name="Salamov A."/>
            <person name="Schmutz J."/>
            <person name="Khan Z."/>
            <person name="Redman R.S."/>
            <person name="Fleck N.D."/>
            <person name="Lindquist E."/>
            <person name="Grigoriev I.V."/>
            <person name="Doty S.L."/>
        </authorList>
    </citation>
    <scope>NUCLEOTIDE SEQUENCE [LARGE SCALE GENOMIC DNA]</scope>
    <source>
        <strain evidence="12 13">WP1</strain>
    </source>
</reference>
<evidence type="ECO:0000313" key="13">
    <source>
        <dbReference type="Proteomes" id="UP000053890"/>
    </source>
</evidence>
<dbReference type="GO" id="GO:0031505">
    <property type="term" value="P:fungal-type cell wall organization"/>
    <property type="evidence" value="ECO:0007669"/>
    <property type="project" value="TreeGrafter"/>
</dbReference>
<evidence type="ECO:0000256" key="3">
    <source>
        <dbReference type="ARBA" id="ARBA00022692"/>
    </source>
</evidence>
<gene>
    <name evidence="12" type="ORF">RHOBADRAFT_54841</name>
</gene>
<keyword evidence="8" id="KW-0961">Cell wall biogenesis/degradation</keyword>
<dbReference type="STRING" id="578459.A0A0P9H139"/>
<evidence type="ECO:0000256" key="9">
    <source>
        <dbReference type="SAM" id="MobiDB-lite"/>
    </source>
</evidence>
<dbReference type="Gene3D" id="2.60.120.200">
    <property type="match status" value="2"/>
</dbReference>
<feature type="compositionally biased region" description="Polar residues" evidence="9">
    <location>
        <begin position="82"/>
        <end position="99"/>
    </location>
</feature>
<feature type="compositionally biased region" description="Low complexity" evidence="9">
    <location>
        <begin position="64"/>
        <end position="77"/>
    </location>
</feature>
<dbReference type="PROSITE" id="PS51762">
    <property type="entry name" value="GH16_2"/>
    <property type="match status" value="1"/>
</dbReference>
<keyword evidence="5 10" id="KW-1133">Transmembrane helix</keyword>
<organism evidence="12 13">
    <name type="scientific">Rhodotorula graminis (strain WP1)</name>
    <dbReference type="NCBI Taxonomy" id="578459"/>
    <lineage>
        <taxon>Eukaryota</taxon>
        <taxon>Fungi</taxon>
        <taxon>Dikarya</taxon>
        <taxon>Basidiomycota</taxon>
        <taxon>Pucciniomycotina</taxon>
        <taxon>Microbotryomycetes</taxon>
        <taxon>Sporidiobolales</taxon>
        <taxon>Sporidiobolaceae</taxon>
        <taxon>Rhodotorula</taxon>
    </lineage>
</organism>
<evidence type="ECO:0000256" key="10">
    <source>
        <dbReference type="SAM" id="Phobius"/>
    </source>
</evidence>
<feature type="domain" description="GH16" evidence="11">
    <location>
        <begin position="246"/>
        <end position="615"/>
    </location>
</feature>
<dbReference type="AlphaFoldDB" id="A0A0P9H139"/>
<keyword evidence="4" id="KW-0735">Signal-anchor</keyword>
<evidence type="ECO:0000259" key="11">
    <source>
        <dbReference type="PROSITE" id="PS51762"/>
    </source>
</evidence>
<dbReference type="EMBL" id="KQ474082">
    <property type="protein sequence ID" value="KPV73644.1"/>
    <property type="molecule type" value="Genomic_DNA"/>
</dbReference>
<keyword evidence="7" id="KW-0325">Glycoprotein</keyword>
<dbReference type="Proteomes" id="UP000053890">
    <property type="component" value="Unassembled WGS sequence"/>
</dbReference>
<proteinExistence type="inferred from homology"/>
<dbReference type="GO" id="GO:0015926">
    <property type="term" value="F:glucosidase activity"/>
    <property type="evidence" value="ECO:0007669"/>
    <property type="project" value="TreeGrafter"/>
</dbReference>
<dbReference type="SUPFAM" id="SSF49899">
    <property type="entry name" value="Concanavalin A-like lectins/glucanases"/>
    <property type="match status" value="1"/>
</dbReference>
<dbReference type="InterPro" id="IPR000757">
    <property type="entry name" value="Beta-glucanase-like"/>
</dbReference>
<keyword evidence="6 10" id="KW-0472">Membrane</keyword>
<comment type="similarity">
    <text evidence="2">Belongs to the SKN1/KRE6 family.</text>
</comment>
<evidence type="ECO:0000256" key="5">
    <source>
        <dbReference type="ARBA" id="ARBA00022989"/>
    </source>
</evidence>
<dbReference type="GeneID" id="28977975"/>
<dbReference type="PANTHER" id="PTHR31361:SF15">
    <property type="entry name" value="GH16 DOMAIN-CONTAINING PROTEIN"/>
    <property type="match status" value="1"/>
</dbReference>
<evidence type="ECO:0000256" key="8">
    <source>
        <dbReference type="ARBA" id="ARBA00023316"/>
    </source>
</evidence>
<sequence>MAHPSLFPLSTSGYLNLDDRPSSPSFPPGSFFASDPLRLSSTPTRTPREYAEGVARGEIGNDFGPYSPRSSPRGSPDLRGRQSSPFYDDGTSSRSSSPGRVTAFAAHHEVPRSPTLGASEVKASSGPRKYAPVLGSGAAYSAKDQAFDDLLHTYSPADRLAGGGPFRAFSLRGWLNLVAVVAIAGGLIGVFAGYPIADWAMKHSAHGYNAFSLGGAVSNGTGQVPVIPNLPGLIDADTPDEVMTRVGNDGHTYQLVFSDEFNVDGRTFWPGDDPYWEAVDLHYWPTGDLEWYDPDAATTKNGSLVFTMTKEKINNLNYRSGMLQSWNKFCFTGGYIEVSISLPGVGDISGFWPGAWTIGNLARAGYGATTDGTWPYAYNSCDIGTLPNQTYVDGSGPPAALNTSVTNMALSYQPGQRLSACTCPADKAEHPGPSVKTGRGAPEIDIIEAQTFWTGKKLIGAVSQSAQFAPYDADYVIRNSTPYVTVYDSDKTLLNDYTGAVYQQAASAITATNVDAYQNAEDTFSAYGFEYWPSTGSDGFITWYSDGEPSWTLTSDAVGPNAASGVGQRTISPEPLSIVLNLGISDGFQTINFDELEFPGVMKIDYVRVYQREGAENIGCDPKAYPTADYIANHLNAYSNPNLTTWAEAGYEYPRNSLKDTC</sequence>
<dbReference type="InterPro" id="IPR013320">
    <property type="entry name" value="ConA-like_dom_sf"/>
</dbReference>
<feature type="transmembrane region" description="Helical" evidence="10">
    <location>
        <begin position="174"/>
        <end position="194"/>
    </location>
</feature>
<dbReference type="RefSeq" id="XP_018269693.1">
    <property type="nucleotide sequence ID" value="XM_018417527.1"/>
</dbReference>
<evidence type="ECO:0000256" key="7">
    <source>
        <dbReference type="ARBA" id="ARBA00023180"/>
    </source>
</evidence>
<keyword evidence="12" id="KW-0378">Hydrolase</keyword>
<comment type="subcellular location">
    <subcellularLocation>
        <location evidence="1">Membrane</location>
        <topology evidence="1">Single-pass type II membrane protein</topology>
    </subcellularLocation>
</comment>
<dbReference type="InterPro" id="IPR005629">
    <property type="entry name" value="Skn1/Kre6/Sbg1"/>
</dbReference>
<dbReference type="GO" id="GO:0005789">
    <property type="term" value="C:endoplasmic reticulum membrane"/>
    <property type="evidence" value="ECO:0007669"/>
    <property type="project" value="TreeGrafter"/>
</dbReference>
<name>A0A0P9H139_RHOGW</name>
<evidence type="ECO:0000256" key="4">
    <source>
        <dbReference type="ARBA" id="ARBA00022968"/>
    </source>
</evidence>
<dbReference type="FunFam" id="2.60.120.200:FF:000135">
    <property type="entry name" value="Related to KRE6-glucan synthase subunit"/>
    <property type="match status" value="1"/>
</dbReference>
<dbReference type="CDD" id="cd02180">
    <property type="entry name" value="GH16_fungal_KRE6_glucanase"/>
    <property type="match status" value="1"/>
</dbReference>
<evidence type="ECO:0000256" key="6">
    <source>
        <dbReference type="ARBA" id="ARBA00023136"/>
    </source>
</evidence>
<dbReference type="FunFam" id="2.60.120.200:FF:000140">
    <property type="entry name" value="Beta-glucan synthesis-associated protein"/>
    <property type="match status" value="1"/>
</dbReference>
<dbReference type="GO" id="GO:0005886">
    <property type="term" value="C:plasma membrane"/>
    <property type="evidence" value="ECO:0007669"/>
    <property type="project" value="TreeGrafter"/>
</dbReference>
<protein>
    <submittedName>
        <fullName evidence="12">Glycoside hydrolase family 16 protein</fullName>
    </submittedName>
</protein>
<keyword evidence="3 10" id="KW-0812">Transmembrane</keyword>
<dbReference type="GO" id="GO:0006078">
    <property type="term" value="P:(1-&gt;6)-beta-D-glucan biosynthetic process"/>
    <property type="evidence" value="ECO:0007669"/>
    <property type="project" value="TreeGrafter"/>
</dbReference>
<dbReference type="OMA" id="TAPFDDY"/>
<keyword evidence="13" id="KW-1185">Reference proteome</keyword>
<evidence type="ECO:0000256" key="1">
    <source>
        <dbReference type="ARBA" id="ARBA00004606"/>
    </source>
</evidence>